<feature type="transmembrane region" description="Helical" evidence="2">
    <location>
        <begin position="140"/>
        <end position="160"/>
    </location>
</feature>
<keyword evidence="2" id="KW-0472">Membrane</keyword>
<evidence type="ECO:0000256" key="1">
    <source>
        <dbReference type="SAM" id="MobiDB-lite"/>
    </source>
</evidence>
<feature type="transmembrane region" description="Helical" evidence="2">
    <location>
        <begin position="856"/>
        <end position="875"/>
    </location>
</feature>
<feature type="compositionally biased region" description="Basic and acidic residues" evidence="1">
    <location>
        <begin position="399"/>
        <end position="418"/>
    </location>
</feature>
<keyword evidence="2" id="KW-0812">Transmembrane</keyword>
<feature type="compositionally biased region" description="Pro residues" evidence="1">
    <location>
        <begin position="542"/>
        <end position="552"/>
    </location>
</feature>
<evidence type="ECO:0000256" key="2">
    <source>
        <dbReference type="SAM" id="Phobius"/>
    </source>
</evidence>
<feature type="compositionally biased region" description="Basic residues" evidence="1">
    <location>
        <begin position="990"/>
        <end position="1000"/>
    </location>
</feature>
<feature type="compositionally biased region" description="Polar residues" evidence="1">
    <location>
        <begin position="216"/>
        <end position="244"/>
    </location>
</feature>
<proteinExistence type="predicted"/>
<feature type="compositionally biased region" description="Polar residues" evidence="1">
    <location>
        <begin position="614"/>
        <end position="624"/>
    </location>
</feature>
<feature type="region of interest" description="Disordered" evidence="1">
    <location>
        <begin position="959"/>
        <end position="1000"/>
    </location>
</feature>
<dbReference type="EMBL" id="CDMZ01000139">
    <property type="protein sequence ID" value="CEM07704.1"/>
    <property type="molecule type" value="Genomic_DNA"/>
</dbReference>
<organism evidence="3">
    <name type="scientific">Chromera velia CCMP2878</name>
    <dbReference type="NCBI Taxonomy" id="1169474"/>
    <lineage>
        <taxon>Eukaryota</taxon>
        <taxon>Sar</taxon>
        <taxon>Alveolata</taxon>
        <taxon>Colpodellida</taxon>
        <taxon>Chromeraceae</taxon>
        <taxon>Chromera</taxon>
    </lineage>
</organism>
<dbReference type="AlphaFoldDB" id="A0A0G4F5E6"/>
<feature type="region of interest" description="Disordered" evidence="1">
    <location>
        <begin position="213"/>
        <end position="455"/>
    </location>
</feature>
<feature type="compositionally biased region" description="Basic and acidic residues" evidence="1">
    <location>
        <begin position="253"/>
        <end position="265"/>
    </location>
</feature>
<name>A0A0G4F5E6_9ALVE</name>
<reference evidence="3" key="1">
    <citation type="submission" date="2014-11" db="EMBL/GenBank/DDBJ databases">
        <authorList>
            <person name="Otto D Thomas"/>
            <person name="Naeem Raeece"/>
        </authorList>
    </citation>
    <scope>NUCLEOTIDE SEQUENCE</scope>
</reference>
<dbReference type="VEuPathDB" id="CryptoDB:Cvel_15310"/>
<protein>
    <submittedName>
        <fullName evidence="3">Uncharacterized protein</fullName>
    </submittedName>
</protein>
<accession>A0A0G4F5E6</accession>
<feature type="region of interest" description="Disordered" evidence="1">
    <location>
        <begin position="1083"/>
        <end position="1102"/>
    </location>
</feature>
<gene>
    <name evidence="3" type="ORF">Cvel_15310</name>
</gene>
<sequence>MPAVIPSPHLEDSRLSVREDQKSSARQKREVTLKIESDPEAAATAEELLHTVAGAGHDEHRVFYLLWQAPTPTFSWLRFYLPDRPMICWLYSLVFVPSLVIIAIGTSKNRLGPKNLIIPSVTLVCEVAFLMSPHRSRASLLIKLVQSIISVVLVSLYMANATESQLVIFVRVLIYAFLKMLWFSFLAEPRAFSAAEVVSLSRQRKRPFAVLLGPSTKASHPQSGSRSFPSFLSAASTSSENARGNPSEAGAAWDRRTEREREKTRPATMPEVPEETLEGPPDPASHALVGLSSSSDAAAGGGGVGVERGASRLLSPCPQRASSREEEQGGTLGGRQWEGNQGEPLPLPLRSPPSPSSSFDSSSDSLPSAGREAPRFIPAFSQQSLDVVTGDDESPIGGKKKEGKESEKIRDGRDKAERFSSPSVYVRTGSLPADADPISQRRHHHSVPVDASSSFSSAALWRMLSDIRPESPLSSLHQEDFDLLDEEEDQREERKEHTATVRGHHPPPVPKDRGRSSVVLLSEEGKDDQVSPKAEGGNLKNPPLPHPHPHSPPPHRDPAESDSPAKSPLRRGPPSLPHHQLTSLPPPHRIPSSRFSTTRKYELGNLRRHHTVSAGLSLNPPTSHTAKRGSPPPPPLYGKNPKEHPPATRSSSKSKTTRSSSTANKANDNVQERSKGSSSFLSQQTASRSPGRTTVRFGRRWSSRFSFQITSSMPPRRMSASSTVDWGIKKKSAYWNAGSRWVAVAGAQSGNLNFVVYPKELRSCLAGVAPQGCFPTLARSVCPCLRDPIQYERAKKLLGFFLGVADLLSDFSVGIRMLTDRKTAIGSTILALSLVDPAHIVLVWGSRGEPEAYEQAGVLLLSLLEVPILVLTILFREAQSTAVVAVSIALTVMGILFKAAQFGMTYRKKLIEMAAEMEKQERAAAEEASRQGSSVFGGGGLQRKYSMASSAFWGQTQAQQQDLGESTKGGRSDHVNQGAGGEGGGQVQRSKYKEKHERRKARKQVLSLRYTGTVDDCNKEFSLLALKITNTSEDDLVEDYIEGLPAGIMYETDRIEPATLDEAMEKVLDSEIWLKQASSRSRSRWSRGLPSDPSPVIDPTGPAPMELYGVGV</sequence>
<feature type="region of interest" description="Disordered" evidence="1">
    <location>
        <begin position="608"/>
        <end position="695"/>
    </location>
</feature>
<feature type="transmembrane region" description="Helical" evidence="2">
    <location>
        <begin position="166"/>
        <end position="186"/>
    </location>
</feature>
<feature type="compositionally biased region" description="Acidic residues" evidence="1">
    <location>
        <begin position="481"/>
        <end position="490"/>
    </location>
</feature>
<feature type="compositionally biased region" description="Low complexity" evidence="1">
    <location>
        <begin position="648"/>
        <end position="662"/>
    </location>
</feature>
<feature type="transmembrane region" description="Helical" evidence="2">
    <location>
        <begin position="881"/>
        <end position="900"/>
    </location>
</feature>
<feature type="compositionally biased region" description="Low complexity" evidence="1">
    <location>
        <begin position="287"/>
        <end position="298"/>
    </location>
</feature>
<feature type="transmembrane region" description="Helical" evidence="2">
    <location>
        <begin position="86"/>
        <end position="104"/>
    </location>
</feature>
<feature type="compositionally biased region" description="Pro residues" evidence="1">
    <location>
        <begin position="345"/>
        <end position="355"/>
    </location>
</feature>
<evidence type="ECO:0000313" key="3">
    <source>
        <dbReference type="EMBL" id="CEM07704.1"/>
    </source>
</evidence>
<feature type="compositionally biased region" description="Low complexity" evidence="1">
    <location>
        <begin position="356"/>
        <end position="368"/>
    </location>
</feature>
<feature type="region of interest" description="Disordered" evidence="1">
    <location>
        <begin position="469"/>
        <end position="595"/>
    </location>
</feature>
<keyword evidence="2" id="KW-1133">Transmembrane helix</keyword>
<feature type="compositionally biased region" description="Polar residues" evidence="1">
    <location>
        <begin position="676"/>
        <end position="692"/>
    </location>
</feature>